<dbReference type="Gene3D" id="3.30.1490.300">
    <property type="match status" value="1"/>
</dbReference>
<dbReference type="SUPFAM" id="SSF53067">
    <property type="entry name" value="Actin-like ATPase domain"/>
    <property type="match status" value="2"/>
</dbReference>
<name>A0A1F6FJ55_9BACT</name>
<sequence length="362" mass="39473">MAFSFKKIFSGANGNTPTRSSMAVGIDIGGSSVKVVELEDIEKAIALRTYGELQLGPYEGKSLGEIVTLSEQHRVEAVTDVLREAGVKGRSGALAMPLSSSFLTVITLPILPNSSDDLATRIPVEARKYVPLPLSEVTLDWTEIPTAPTANNMHEVMLAAVENNALEEYRSLLMNIGMTLQPAEIEVFSLIRSVWREGDTTLAIVDIGARAAKLYLVRQGNLERLHRAGQGGYEITRRVSETLSIPFEEAENAKRSYDRAEEKGAGIYKITTTVVDGSLSEFRRMIEQYESRTGAAIGRIVLSGGVFTGPYMQEFAQDRLGRQVELANPFGKVAYPAFLEDTLRQIGPSFGVALGAALRTLQ</sequence>
<dbReference type="InterPro" id="IPR005883">
    <property type="entry name" value="PilM"/>
</dbReference>
<evidence type="ECO:0000313" key="1">
    <source>
        <dbReference type="EMBL" id="OGG85870.1"/>
    </source>
</evidence>
<dbReference type="InterPro" id="IPR043129">
    <property type="entry name" value="ATPase_NBD"/>
</dbReference>
<proteinExistence type="predicted"/>
<organism evidence="1 2">
    <name type="scientific">Candidatus Kaiserbacteria bacterium RIFOXYB1_FULL_46_14</name>
    <dbReference type="NCBI Taxonomy" id="1798531"/>
    <lineage>
        <taxon>Bacteria</taxon>
        <taxon>Candidatus Kaiseribacteriota</taxon>
    </lineage>
</organism>
<comment type="caution">
    <text evidence="1">The sequence shown here is derived from an EMBL/GenBank/DDBJ whole genome shotgun (WGS) entry which is preliminary data.</text>
</comment>
<accession>A0A1F6FJ55</accession>
<dbReference type="Gene3D" id="3.30.420.40">
    <property type="match status" value="2"/>
</dbReference>
<evidence type="ECO:0008006" key="3">
    <source>
        <dbReference type="Google" id="ProtNLM"/>
    </source>
</evidence>
<dbReference type="NCBIfam" id="TIGR01175">
    <property type="entry name" value="pilM"/>
    <property type="match status" value="1"/>
</dbReference>
<dbReference type="STRING" id="1798531.A2392_00440"/>
<dbReference type="PANTHER" id="PTHR32432:SF3">
    <property type="entry name" value="ETHANOLAMINE UTILIZATION PROTEIN EUTJ"/>
    <property type="match status" value="1"/>
</dbReference>
<protein>
    <recommendedName>
        <fullName evidence="3">SHS2 domain-containing protein</fullName>
    </recommendedName>
</protein>
<gene>
    <name evidence="1" type="ORF">A2392_00440</name>
</gene>
<dbReference type="InterPro" id="IPR050696">
    <property type="entry name" value="FtsA/MreB"/>
</dbReference>
<dbReference type="EMBL" id="MFMS01000004">
    <property type="protein sequence ID" value="OGG85870.1"/>
    <property type="molecule type" value="Genomic_DNA"/>
</dbReference>
<dbReference type="PIRSF" id="PIRSF019169">
    <property type="entry name" value="PilM"/>
    <property type="match status" value="1"/>
</dbReference>
<reference evidence="1 2" key="1">
    <citation type="journal article" date="2016" name="Nat. Commun.">
        <title>Thousands of microbial genomes shed light on interconnected biogeochemical processes in an aquifer system.</title>
        <authorList>
            <person name="Anantharaman K."/>
            <person name="Brown C.T."/>
            <person name="Hug L.A."/>
            <person name="Sharon I."/>
            <person name="Castelle C.J."/>
            <person name="Probst A.J."/>
            <person name="Thomas B.C."/>
            <person name="Singh A."/>
            <person name="Wilkins M.J."/>
            <person name="Karaoz U."/>
            <person name="Brodie E.L."/>
            <person name="Williams K.H."/>
            <person name="Hubbard S.S."/>
            <person name="Banfield J.F."/>
        </authorList>
    </citation>
    <scope>NUCLEOTIDE SEQUENCE [LARGE SCALE GENOMIC DNA]</scope>
</reference>
<dbReference type="Pfam" id="PF11104">
    <property type="entry name" value="PilM_2"/>
    <property type="match status" value="1"/>
</dbReference>
<dbReference type="Proteomes" id="UP000177395">
    <property type="component" value="Unassembled WGS sequence"/>
</dbReference>
<dbReference type="AlphaFoldDB" id="A0A1F6FJ55"/>
<evidence type="ECO:0000313" key="2">
    <source>
        <dbReference type="Proteomes" id="UP000177395"/>
    </source>
</evidence>
<dbReference type="CDD" id="cd24049">
    <property type="entry name" value="ASKHA_NBD_PilM"/>
    <property type="match status" value="1"/>
</dbReference>
<dbReference type="PANTHER" id="PTHR32432">
    <property type="entry name" value="CELL DIVISION PROTEIN FTSA-RELATED"/>
    <property type="match status" value="1"/>
</dbReference>